<dbReference type="Proteomes" id="UP000320653">
    <property type="component" value="Unassembled WGS sequence"/>
</dbReference>
<comment type="caution">
    <text evidence="2">The sequence shown here is derived from an EMBL/GenBank/DDBJ whole genome shotgun (WGS) entry which is preliminary data.</text>
</comment>
<feature type="signal peptide" evidence="1">
    <location>
        <begin position="1"/>
        <end position="36"/>
    </location>
</feature>
<organism evidence="2 3">
    <name type="scientific">Neorhizobium alkalisoli</name>
    <dbReference type="NCBI Taxonomy" id="528178"/>
    <lineage>
        <taxon>Bacteria</taxon>
        <taxon>Pseudomonadati</taxon>
        <taxon>Pseudomonadota</taxon>
        <taxon>Alphaproteobacteria</taxon>
        <taxon>Hyphomicrobiales</taxon>
        <taxon>Rhizobiaceae</taxon>
        <taxon>Rhizobium/Agrobacterium group</taxon>
        <taxon>Neorhizobium</taxon>
    </lineage>
</organism>
<sequence>MDSKAPFRNMRKPQIRLLAGLIAAIGLASSMTAANALDNDRLNSQLMKLDPETRLEQTCDTEVMFRINREHPKFRVDKVIAYAYGDTASSGNSFSAPGAVLRSRGQWYRLKYICKTGPRHLDAHQLEYEIGPVIPRSKWRKHYLYD</sequence>
<proteinExistence type="predicted"/>
<evidence type="ECO:0000256" key="1">
    <source>
        <dbReference type="SAM" id="SignalP"/>
    </source>
</evidence>
<gene>
    <name evidence="2" type="ORF">FHW37_11060</name>
</gene>
<dbReference type="EMBL" id="VIWP01000010">
    <property type="protein sequence ID" value="TWF47764.1"/>
    <property type="molecule type" value="Genomic_DNA"/>
</dbReference>
<reference evidence="2 3" key="1">
    <citation type="submission" date="2019-06" db="EMBL/GenBank/DDBJ databases">
        <title>Sorghum-associated microbial communities from plants grown in Nebraska, USA.</title>
        <authorList>
            <person name="Schachtman D."/>
        </authorList>
    </citation>
    <scope>NUCLEOTIDE SEQUENCE [LARGE SCALE GENOMIC DNA]</scope>
    <source>
        <strain evidence="2 3">1225</strain>
    </source>
</reference>
<feature type="chain" id="PRO_5021985880" evidence="1">
    <location>
        <begin position="37"/>
        <end position="146"/>
    </location>
</feature>
<evidence type="ECO:0000313" key="2">
    <source>
        <dbReference type="EMBL" id="TWF47764.1"/>
    </source>
</evidence>
<dbReference type="AlphaFoldDB" id="A0A561QBM0"/>
<keyword evidence="3" id="KW-1185">Reference proteome</keyword>
<name>A0A561QBM0_9HYPH</name>
<accession>A0A561QBM0</accession>
<evidence type="ECO:0000313" key="3">
    <source>
        <dbReference type="Proteomes" id="UP000320653"/>
    </source>
</evidence>
<keyword evidence="1" id="KW-0732">Signal</keyword>
<dbReference type="InterPro" id="IPR009273">
    <property type="entry name" value="DUF930"/>
</dbReference>
<protein>
    <submittedName>
        <fullName evidence="2">Uncharacterized protein DUF930</fullName>
    </submittedName>
</protein>
<dbReference type="Pfam" id="PF06059">
    <property type="entry name" value="DUF930"/>
    <property type="match status" value="1"/>
</dbReference>
<dbReference type="RefSeq" id="WP_246690930.1">
    <property type="nucleotide sequence ID" value="NZ_VIWP01000010.1"/>
</dbReference>